<dbReference type="InterPro" id="IPR003594">
    <property type="entry name" value="HATPase_dom"/>
</dbReference>
<dbReference type="InterPro" id="IPR036097">
    <property type="entry name" value="HisK_dim/P_sf"/>
</dbReference>
<dbReference type="SMART" id="SM00388">
    <property type="entry name" value="HisKA"/>
    <property type="match status" value="1"/>
</dbReference>
<keyword evidence="6 11" id="KW-0418">Kinase</keyword>
<dbReference type="Pfam" id="PF02518">
    <property type="entry name" value="HATPase_c"/>
    <property type="match status" value="1"/>
</dbReference>
<dbReference type="GO" id="GO:0030295">
    <property type="term" value="F:protein kinase activator activity"/>
    <property type="evidence" value="ECO:0007669"/>
    <property type="project" value="TreeGrafter"/>
</dbReference>
<dbReference type="InterPro" id="IPR050351">
    <property type="entry name" value="BphY/WalK/GraS-like"/>
</dbReference>
<dbReference type="GO" id="GO:0000155">
    <property type="term" value="F:phosphorelay sensor kinase activity"/>
    <property type="evidence" value="ECO:0007669"/>
    <property type="project" value="InterPro"/>
</dbReference>
<dbReference type="InterPro" id="IPR003661">
    <property type="entry name" value="HisK_dim/P_dom"/>
</dbReference>
<dbReference type="PRINTS" id="PR00344">
    <property type="entry name" value="BCTRLSENSOR"/>
</dbReference>
<dbReference type="OrthoDB" id="5377414at2"/>
<dbReference type="PROSITE" id="PS50109">
    <property type="entry name" value="HIS_KIN"/>
    <property type="match status" value="1"/>
</dbReference>
<feature type="transmembrane region" description="Helical" evidence="9">
    <location>
        <begin position="7"/>
        <end position="28"/>
    </location>
</feature>
<dbReference type="InterPro" id="IPR004358">
    <property type="entry name" value="Sig_transdc_His_kin-like_C"/>
</dbReference>
<dbReference type="InterPro" id="IPR005467">
    <property type="entry name" value="His_kinase_dom"/>
</dbReference>
<dbReference type="Gene3D" id="3.30.565.10">
    <property type="entry name" value="Histidine kinase-like ATPase, C-terminal domain"/>
    <property type="match status" value="1"/>
</dbReference>
<gene>
    <name evidence="11" type="ORF">IMC76_05850</name>
</gene>
<keyword evidence="5" id="KW-0547">Nucleotide-binding</keyword>
<evidence type="ECO:0000256" key="2">
    <source>
        <dbReference type="ARBA" id="ARBA00012438"/>
    </source>
</evidence>
<dbReference type="EC" id="2.7.13.3" evidence="2"/>
<evidence type="ECO:0000256" key="3">
    <source>
        <dbReference type="ARBA" id="ARBA00022553"/>
    </source>
</evidence>
<dbReference type="CDD" id="cd00082">
    <property type="entry name" value="HisKA"/>
    <property type="match status" value="1"/>
</dbReference>
<dbReference type="SMART" id="SM00387">
    <property type="entry name" value="HATPase_c"/>
    <property type="match status" value="1"/>
</dbReference>
<dbReference type="EMBL" id="CP063078">
    <property type="protein sequence ID" value="QOQ86745.1"/>
    <property type="molecule type" value="Genomic_DNA"/>
</dbReference>
<dbReference type="GO" id="GO:0007234">
    <property type="term" value="P:osmosensory signaling via phosphorelay pathway"/>
    <property type="evidence" value="ECO:0007669"/>
    <property type="project" value="TreeGrafter"/>
</dbReference>
<keyword evidence="3" id="KW-0597">Phosphoprotein</keyword>
<dbReference type="GO" id="GO:0005524">
    <property type="term" value="F:ATP binding"/>
    <property type="evidence" value="ECO:0007669"/>
    <property type="project" value="UniProtKB-KW"/>
</dbReference>
<dbReference type="Proteomes" id="UP000594749">
    <property type="component" value="Chromosome"/>
</dbReference>
<keyword evidence="12" id="KW-1185">Reference proteome</keyword>
<protein>
    <recommendedName>
        <fullName evidence="2">histidine kinase</fullName>
        <ecNumber evidence="2">2.7.13.3</ecNumber>
    </recommendedName>
</protein>
<dbReference type="RefSeq" id="WP_025803200.1">
    <property type="nucleotide sequence ID" value="NZ_CP053842.1"/>
</dbReference>
<name>A0A7M1LGX3_9BACT</name>
<feature type="transmembrane region" description="Helical" evidence="9">
    <location>
        <begin position="150"/>
        <end position="169"/>
    </location>
</feature>
<proteinExistence type="predicted"/>
<keyword evidence="9" id="KW-1133">Transmembrane helix</keyword>
<dbReference type="Pfam" id="PF00512">
    <property type="entry name" value="HisKA"/>
    <property type="match status" value="1"/>
</dbReference>
<evidence type="ECO:0000256" key="7">
    <source>
        <dbReference type="ARBA" id="ARBA00022840"/>
    </source>
</evidence>
<evidence type="ECO:0000256" key="1">
    <source>
        <dbReference type="ARBA" id="ARBA00000085"/>
    </source>
</evidence>
<evidence type="ECO:0000313" key="12">
    <source>
        <dbReference type="Proteomes" id="UP000594749"/>
    </source>
</evidence>
<dbReference type="GO" id="GO:0000156">
    <property type="term" value="F:phosphorelay response regulator activity"/>
    <property type="evidence" value="ECO:0007669"/>
    <property type="project" value="TreeGrafter"/>
</dbReference>
<dbReference type="InterPro" id="IPR036890">
    <property type="entry name" value="HATPase_C_sf"/>
</dbReference>
<organism evidence="11 12">
    <name type="scientific">Campylobacter corcagiensis</name>
    <dbReference type="NCBI Taxonomy" id="1448857"/>
    <lineage>
        <taxon>Bacteria</taxon>
        <taxon>Pseudomonadati</taxon>
        <taxon>Campylobacterota</taxon>
        <taxon>Epsilonproteobacteria</taxon>
        <taxon>Campylobacterales</taxon>
        <taxon>Campylobacteraceae</taxon>
        <taxon>Campylobacter</taxon>
    </lineage>
</organism>
<dbReference type="Gene3D" id="1.10.287.130">
    <property type="match status" value="1"/>
</dbReference>
<keyword evidence="9" id="KW-0812">Transmembrane</keyword>
<evidence type="ECO:0000256" key="6">
    <source>
        <dbReference type="ARBA" id="ARBA00022777"/>
    </source>
</evidence>
<evidence type="ECO:0000256" key="4">
    <source>
        <dbReference type="ARBA" id="ARBA00022679"/>
    </source>
</evidence>
<dbReference type="PANTHER" id="PTHR42878">
    <property type="entry name" value="TWO-COMPONENT HISTIDINE KINASE"/>
    <property type="match status" value="1"/>
</dbReference>
<sequence length="451" mass="51219">MLKIHQLFLIFFFVTTTTLFGSLSFYLYQHEKNSAFKRADKNLDTIIELAYISMKADGMSDGRISDLATKTNSHIGILDNKLGKFAISDKSIISMDIFLGLQDFSQNMQKDVIDGNLVVYKAIQKDLDGKIYTIITAINIDSIYLTLTPMFIRLLAIFLAGLVFTYMIAKIFSKLMDKELSEIQHFLENVARKNYNITIKRSLINEFDMICLQLNDMKNSMESLDDKLNKRSAKIRLKNTQLEGILSSISHEFKNPISIITASAQTLKNDENMDETSKDKFITKIVKNSEKLVNLIDKLKIAFIDNFSLKTEDVNLKALSLEISKELMDKFKGRNILVKGGNVIIKADADMIRQVIQNLCENALKYSDDSVEIIITNSDLVVKDSGVGVNQKDIKLITKKFYRADENSWNNSFGLGLYIVKNILKLHGFEMIIDSQLGVGSTFGFRFRSDV</sequence>
<dbReference type="AlphaFoldDB" id="A0A7M1LGX3"/>
<keyword evidence="9" id="KW-0472">Membrane</keyword>
<evidence type="ECO:0000256" key="9">
    <source>
        <dbReference type="SAM" id="Phobius"/>
    </source>
</evidence>
<dbReference type="SUPFAM" id="SSF55874">
    <property type="entry name" value="ATPase domain of HSP90 chaperone/DNA topoisomerase II/histidine kinase"/>
    <property type="match status" value="1"/>
</dbReference>
<evidence type="ECO:0000256" key="5">
    <source>
        <dbReference type="ARBA" id="ARBA00022741"/>
    </source>
</evidence>
<keyword evidence="7" id="KW-0067">ATP-binding</keyword>
<reference evidence="11 12" key="1">
    <citation type="submission" date="2020-10" db="EMBL/GenBank/DDBJ databases">
        <title>Campylobacter and Helicobacter PacBio genomes.</title>
        <authorList>
            <person name="Lane C."/>
        </authorList>
    </citation>
    <scope>NUCLEOTIDE SEQUENCE [LARGE SCALE GENOMIC DNA]</scope>
    <source>
        <strain evidence="11 12">2016D-0077</strain>
    </source>
</reference>
<accession>A0A7M1LGX3</accession>
<keyword evidence="4" id="KW-0808">Transferase</keyword>
<dbReference type="PANTHER" id="PTHR42878:SF7">
    <property type="entry name" value="SENSOR HISTIDINE KINASE GLRK"/>
    <property type="match status" value="1"/>
</dbReference>
<dbReference type="SUPFAM" id="SSF47384">
    <property type="entry name" value="Homodimeric domain of signal transducing histidine kinase"/>
    <property type="match status" value="1"/>
</dbReference>
<comment type="catalytic activity">
    <reaction evidence="1">
        <text>ATP + protein L-histidine = ADP + protein N-phospho-L-histidine.</text>
        <dbReference type="EC" id="2.7.13.3"/>
    </reaction>
</comment>
<evidence type="ECO:0000313" key="11">
    <source>
        <dbReference type="EMBL" id="QOQ86745.1"/>
    </source>
</evidence>
<evidence type="ECO:0000256" key="8">
    <source>
        <dbReference type="ARBA" id="ARBA00023012"/>
    </source>
</evidence>
<keyword evidence="8" id="KW-0902">Two-component regulatory system</keyword>
<dbReference type="CDD" id="cd00075">
    <property type="entry name" value="HATPase"/>
    <property type="match status" value="1"/>
</dbReference>
<evidence type="ECO:0000259" key="10">
    <source>
        <dbReference type="PROSITE" id="PS50109"/>
    </source>
</evidence>
<feature type="domain" description="Histidine kinase" evidence="10">
    <location>
        <begin position="248"/>
        <end position="451"/>
    </location>
</feature>